<dbReference type="InterPro" id="IPR029058">
    <property type="entry name" value="AB_hydrolase_fold"/>
</dbReference>
<gene>
    <name evidence="3" type="ORF">OSR52_09465</name>
</gene>
<dbReference type="Gene3D" id="3.40.50.1820">
    <property type="entry name" value="alpha/beta hydrolase"/>
    <property type="match status" value="1"/>
</dbReference>
<keyword evidence="4" id="KW-1185">Reference proteome</keyword>
<name>A0ABT6FS55_9FLAO</name>
<evidence type="ECO:0000259" key="2">
    <source>
        <dbReference type="Pfam" id="PF00561"/>
    </source>
</evidence>
<dbReference type="PANTHER" id="PTHR43798:SF5">
    <property type="entry name" value="MONOACYLGLYCEROL LIPASE ABHD6"/>
    <property type="match status" value="1"/>
</dbReference>
<feature type="transmembrane region" description="Helical" evidence="1">
    <location>
        <begin position="14"/>
        <end position="32"/>
    </location>
</feature>
<evidence type="ECO:0000313" key="3">
    <source>
        <dbReference type="EMBL" id="MDG3586096.1"/>
    </source>
</evidence>
<organism evidence="3 4">
    <name type="scientific">Galbibacter pacificus</name>
    <dbReference type="NCBI Taxonomy" id="2996052"/>
    <lineage>
        <taxon>Bacteria</taxon>
        <taxon>Pseudomonadati</taxon>
        <taxon>Bacteroidota</taxon>
        <taxon>Flavobacteriia</taxon>
        <taxon>Flavobacteriales</taxon>
        <taxon>Flavobacteriaceae</taxon>
        <taxon>Galbibacter</taxon>
    </lineage>
</organism>
<dbReference type="Proteomes" id="UP001153642">
    <property type="component" value="Unassembled WGS sequence"/>
</dbReference>
<dbReference type="SUPFAM" id="SSF53474">
    <property type="entry name" value="alpha/beta-Hydrolases"/>
    <property type="match status" value="1"/>
</dbReference>
<keyword evidence="1" id="KW-1133">Transmembrane helix</keyword>
<evidence type="ECO:0000256" key="1">
    <source>
        <dbReference type="SAM" id="Phobius"/>
    </source>
</evidence>
<proteinExistence type="predicted"/>
<keyword evidence="1" id="KW-0812">Transmembrane</keyword>
<dbReference type="RefSeq" id="WP_277899991.1">
    <property type="nucleotide sequence ID" value="NZ_JAPMUA010000003.1"/>
</dbReference>
<dbReference type="InterPro" id="IPR000073">
    <property type="entry name" value="AB_hydrolase_1"/>
</dbReference>
<dbReference type="EMBL" id="JAPMUA010000003">
    <property type="protein sequence ID" value="MDG3586096.1"/>
    <property type="molecule type" value="Genomic_DNA"/>
</dbReference>
<dbReference type="GO" id="GO:0016787">
    <property type="term" value="F:hydrolase activity"/>
    <property type="evidence" value="ECO:0007669"/>
    <property type="project" value="UniProtKB-KW"/>
</dbReference>
<protein>
    <submittedName>
        <fullName evidence="3">Alpha/beta hydrolase</fullName>
    </submittedName>
</protein>
<comment type="caution">
    <text evidence="3">The sequence shown here is derived from an EMBL/GenBank/DDBJ whole genome shotgun (WGS) entry which is preliminary data.</text>
</comment>
<reference evidence="3" key="1">
    <citation type="submission" date="2022-11" db="EMBL/GenBank/DDBJ databases">
        <title>High-quality draft genome sequence of Galbibacter sp. strain CMA-7.</title>
        <authorList>
            <person name="Wei L."/>
            <person name="Dong C."/>
            <person name="Shao Z."/>
        </authorList>
    </citation>
    <scope>NUCLEOTIDE SEQUENCE</scope>
    <source>
        <strain evidence="3">CMA-7</strain>
    </source>
</reference>
<accession>A0ABT6FS55</accession>
<feature type="domain" description="AB hydrolase-1" evidence="2">
    <location>
        <begin position="77"/>
        <end position="195"/>
    </location>
</feature>
<dbReference type="InterPro" id="IPR050266">
    <property type="entry name" value="AB_hydrolase_sf"/>
</dbReference>
<dbReference type="PANTHER" id="PTHR43798">
    <property type="entry name" value="MONOACYLGLYCEROL LIPASE"/>
    <property type="match status" value="1"/>
</dbReference>
<evidence type="ECO:0000313" key="4">
    <source>
        <dbReference type="Proteomes" id="UP001153642"/>
    </source>
</evidence>
<dbReference type="Pfam" id="PF00561">
    <property type="entry name" value="Abhydrolase_1"/>
    <property type="match status" value="1"/>
</dbReference>
<keyword evidence="1" id="KW-0472">Membrane</keyword>
<keyword evidence="3" id="KW-0378">Hydrolase</keyword>
<sequence length="291" mass="33489">MKTYNKKRFYKKKWFLFFLVLCIICVFLQFFLQFRTSDKQTLKIFKKAHVPVSIKYFNVKATNCSIRAIETSEKKKNTVLFVHGAPGSADAFYNYLKDPTLLKNAEIVTFDRPGYGYSDFGKAHPSIIKQAMAVSELIDSLHLKNVILVGHSYGAPVAAYATLKNKDIKGLVMLSPAIAPDKEIYFWIGNLARWRATRWLVPPAFVVSADEKYTHEAALRLIEPQWKNLQVPTVIIHGKKDMLASYENMTYAKEQFKNAPVRTISLPEENHFIPWTKQQLIVREIDSLIHL</sequence>